<dbReference type="AlphaFoldDB" id="A0A4Y2FGS5"/>
<dbReference type="Proteomes" id="UP000499080">
    <property type="component" value="Unassembled WGS sequence"/>
</dbReference>
<dbReference type="OrthoDB" id="8318065at2759"/>
<evidence type="ECO:0000313" key="3">
    <source>
        <dbReference type="Proteomes" id="UP000499080"/>
    </source>
</evidence>
<keyword evidence="1" id="KW-0472">Membrane</keyword>
<protein>
    <submittedName>
        <fullName evidence="2">Uncharacterized protein</fullName>
    </submittedName>
</protein>
<comment type="caution">
    <text evidence="2">The sequence shown here is derived from an EMBL/GenBank/DDBJ whole genome shotgun (WGS) entry which is preliminary data.</text>
</comment>
<feature type="transmembrane region" description="Helical" evidence="1">
    <location>
        <begin position="31"/>
        <end position="53"/>
    </location>
</feature>
<keyword evidence="1" id="KW-1133">Transmembrane helix</keyword>
<dbReference type="EMBL" id="BGPR01000877">
    <property type="protein sequence ID" value="GBM38764.1"/>
    <property type="molecule type" value="Genomic_DNA"/>
</dbReference>
<organism evidence="2 3">
    <name type="scientific">Araneus ventricosus</name>
    <name type="common">Orbweaver spider</name>
    <name type="synonym">Epeira ventricosa</name>
    <dbReference type="NCBI Taxonomy" id="182803"/>
    <lineage>
        <taxon>Eukaryota</taxon>
        <taxon>Metazoa</taxon>
        <taxon>Ecdysozoa</taxon>
        <taxon>Arthropoda</taxon>
        <taxon>Chelicerata</taxon>
        <taxon>Arachnida</taxon>
        <taxon>Araneae</taxon>
        <taxon>Araneomorphae</taxon>
        <taxon>Entelegynae</taxon>
        <taxon>Araneoidea</taxon>
        <taxon>Araneidae</taxon>
        <taxon>Araneus</taxon>
    </lineage>
</organism>
<sequence length="132" mass="14709">MFDRVDRAVKRIRRSTSSTTTITESNAVETLIAVLIITVSASSVACLTMKFSASNFVFNILMRRSLFASFPSNLFCDTVGIIVSSKSMSTEAVFRDHRDRSAYLVLRFATSSGYPSNTIMALSVYFDRTYVT</sequence>
<name>A0A4Y2FGS5_ARAVE</name>
<keyword evidence="3" id="KW-1185">Reference proteome</keyword>
<evidence type="ECO:0000313" key="2">
    <source>
        <dbReference type="EMBL" id="GBM38764.1"/>
    </source>
</evidence>
<accession>A0A4Y2FGS5</accession>
<evidence type="ECO:0000256" key="1">
    <source>
        <dbReference type="SAM" id="Phobius"/>
    </source>
</evidence>
<reference evidence="2 3" key="1">
    <citation type="journal article" date="2019" name="Sci. Rep.">
        <title>Orb-weaving spider Araneus ventricosus genome elucidates the spidroin gene catalogue.</title>
        <authorList>
            <person name="Kono N."/>
            <person name="Nakamura H."/>
            <person name="Ohtoshi R."/>
            <person name="Moran D.A.P."/>
            <person name="Shinohara A."/>
            <person name="Yoshida Y."/>
            <person name="Fujiwara M."/>
            <person name="Mori M."/>
            <person name="Tomita M."/>
            <person name="Arakawa K."/>
        </authorList>
    </citation>
    <scope>NUCLEOTIDE SEQUENCE [LARGE SCALE GENOMIC DNA]</scope>
</reference>
<proteinExistence type="predicted"/>
<gene>
    <name evidence="2" type="ORF">AVEN_210503_1</name>
</gene>
<keyword evidence="1" id="KW-0812">Transmembrane</keyword>